<dbReference type="Pfam" id="PF08713">
    <property type="entry name" value="DNA_alkylation"/>
    <property type="match status" value="1"/>
</dbReference>
<reference evidence="1" key="1">
    <citation type="submission" date="2020-04" db="EMBL/GenBank/DDBJ databases">
        <title>Deep metagenomics examines the oral microbiome during advanced dental caries in children, revealing novel taxa and co-occurrences with host molecules.</title>
        <authorList>
            <person name="Baker J.L."/>
            <person name="Morton J.T."/>
            <person name="Dinis M."/>
            <person name="Alvarez R."/>
            <person name="Tran N.C."/>
            <person name="Knight R."/>
            <person name="Edlund A."/>
        </authorList>
    </citation>
    <scope>NUCLEOTIDE SEQUENCE</scope>
    <source>
        <strain evidence="1">JCVI_30_bin.13</strain>
    </source>
</reference>
<dbReference type="Gene3D" id="1.10.1240.70">
    <property type="match status" value="1"/>
</dbReference>
<accession>A0A929WV36</accession>
<comment type="caution">
    <text evidence="1">The sequence shown here is derived from an EMBL/GenBank/DDBJ whole genome shotgun (WGS) entry which is preliminary data.</text>
</comment>
<evidence type="ECO:0000313" key="1">
    <source>
        <dbReference type="EMBL" id="MBF0965847.1"/>
    </source>
</evidence>
<dbReference type="AlphaFoldDB" id="A0A929WV36"/>
<gene>
    <name evidence="1" type="ORF">HXK09_01530</name>
</gene>
<dbReference type="Proteomes" id="UP000759246">
    <property type="component" value="Unassembled WGS sequence"/>
</dbReference>
<sequence>MKEYVEGLEREFSAHERGFLHEQRRARADYASFDREQALRAAYLAYRSEVYQVRMYAVFLLGHLSQDPDVLSFLRNEVSADSNWRVQEVLAKAFDDFCAVRGYEEALPVIDEWLSDTHPNVRRAVTEGLRIWTSRPYFRDHPGDAVSRLSRLRGDSSEYVRKSVGNALRDISKKHPDLVAAELETWSLETKEVSQVYRLASKLIERVADRR</sequence>
<organism evidence="1 2">
    <name type="scientific">Actinomyces bouchesdurhonensis</name>
    <dbReference type="NCBI Taxonomy" id="1852361"/>
    <lineage>
        <taxon>Bacteria</taxon>
        <taxon>Bacillati</taxon>
        <taxon>Actinomycetota</taxon>
        <taxon>Actinomycetes</taxon>
        <taxon>Actinomycetales</taxon>
        <taxon>Actinomycetaceae</taxon>
        <taxon>Actinomyces</taxon>
    </lineage>
</organism>
<dbReference type="Gene3D" id="1.25.40.290">
    <property type="entry name" value="ARM repeat domains"/>
    <property type="match status" value="1"/>
</dbReference>
<evidence type="ECO:0000313" key="2">
    <source>
        <dbReference type="Proteomes" id="UP000759246"/>
    </source>
</evidence>
<dbReference type="EMBL" id="JABZGF010000018">
    <property type="protein sequence ID" value="MBF0965847.1"/>
    <property type="molecule type" value="Genomic_DNA"/>
</dbReference>
<dbReference type="SUPFAM" id="SSF48371">
    <property type="entry name" value="ARM repeat"/>
    <property type="match status" value="1"/>
</dbReference>
<name>A0A929WV36_9ACTO</name>
<proteinExistence type="predicted"/>
<dbReference type="InterPro" id="IPR014825">
    <property type="entry name" value="DNA_alkylation"/>
</dbReference>
<protein>
    <submittedName>
        <fullName evidence="1">HEAT repeat domain-containing protein</fullName>
    </submittedName>
</protein>
<dbReference type="InterPro" id="IPR016024">
    <property type="entry name" value="ARM-type_fold"/>
</dbReference>